<dbReference type="GO" id="GO:0004514">
    <property type="term" value="F:nicotinate-nucleotide diphosphorylase (carboxylating) activity"/>
    <property type="evidence" value="ECO:0007669"/>
    <property type="project" value="UniProtKB-EC"/>
</dbReference>
<evidence type="ECO:0000256" key="4">
    <source>
        <dbReference type="ARBA" id="ARBA00011218"/>
    </source>
</evidence>
<dbReference type="eggNOG" id="COG0157">
    <property type="taxonomic scope" value="Bacteria"/>
</dbReference>
<evidence type="ECO:0000256" key="9">
    <source>
        <dbReference type="ARBA" id="ARBA00033102"/>
    </source>
</evidence>
<dbReference type="STRING" id="644282.Deba_0027"/>
<dbReference type="Proteomes" id="UP000009047">
    <property type="component" value="Chromosome"/>
</dbReference>
<dbReference type="Gene3D" id="3.90.1170.20">
    <property type="entry name" value="Quinolinate phosphoribosyl transferase, N-terminal domain"/>
    <property type="match status" value="1"/>
</dbReference>
<comment type="subunit">
    <text evidence="4">Hexamer formed by 3 homodimers.</text>
</comment>
<dbReference type="FunFam" id="3.90.1170.20:FF:000001">
    <property type="entry name" value="Nicotinate-nucleotide diphosphorylase (Carboxylating)"/>
    <property type="match status" value="1"/>
</dbReference>
<dbReference type="Gene3D" id="3.20.20.70">
    <property type="entry name" value="Aldolase class I"/>
    <property type="match status" value="1"/>
</dbReference>
<dbReference type="KEGG" id="dbr:Deba_0027"/>
<dbReference type="InterPro" id="IPR037128">
    <property type="entry name" value="Quinolinate_PRibosylTase_N_sf"/>
</dbReference>
<evidence type="ECO:0000256" key="7">
    <source>
        <dbReference type="ARBA" id="ARBA00022676"/>
    </source>
</evidence>
<feature type="domain" description="Quinolinate phosphoribosyl transferase N-terminal" evidence="14">
    <location>
        <begin position="22"/>
        <end position="107"/>
    </location>
</feature>
<evidence type="ECO:0000256" key="3">
    <source>
        <dbReference type="ARBA" id="ARBA00009400"/>
    </source>
</evidence>
<dbReference type="GO" id="GO:0005737">
    <property type="term" value="C:cytoplasm"/>
    <property type="evidence" value="ECO:0007669"/>
    <property type="project" value="TreeGrafter"/>
</dbReference>
<feature type="domain" description="Quinolinate phosphoribosyl transferase C-terminal" evidence="13">
    <location>
        <begin position="109"/>
        <end position="274"/>
    </location>
</feature>
<dbReference type="OrthoDB" id="9782546at2"/>
<dbReference type="EMBL" id="CP002085">
    <property type="protein sequence ID" value="ADK83406.1"/>
    <property type="molecule type" value="Genomic_DNA"/>
</dbReference>
<dbReference type="EC" id="2.4.2.19" evidence="5"/>
<dbReference type="GO" id="GO:0034213">
    <property type="term" value="P:quinolinate catabolic process"/>
    <property type="evidence" value="ECO:0007669"/>
    <property type="project" value="TreeGrafter"/>
</dbReference>
<comment type="similarity">
    <text evidence="3 12">Belongs to the NadC/ModD family.</text>
</comment>
<evidence type="ECO:0000313" key="16">
    <source>
        <dbReference type="Proteomes" id="UP000009047"/>
    </source>
</evidence>
<dbReference type="UniPathway" id="UPA00253">
    <property type="reaction ID" value="UER00331"/>
</dbReference>
<evidence type="ECO:0000256" key="10">
    <source>
        <dbReference type="ARBA" id="ARBA00047445"/>
    </source>
</evidence>
<evidence type="ECO:0000256" key="1">
    <source>
        <dbReference type="ARBA" id="ARBA00003237"/>
    </source>
</evidence>
<comment type="pathway">
    <text evidence="2">Cofactor biosynthesis; NAD(+) biosynthesis; nicotinate D-ribonucleotide from quinolinate: step 1/1.</text>
</comment>
<evidence type="ECO:0000256" key="8">
    <source>
        <dbReference type="ARBA" id="ARBA00022679"/>
    </source>
</evidence>
<dbReference type="FunFam" id="3.20.20.70:FF:000030">
    <property type="entry name" value="Nicotinate-nucleotide pyrophosphorylase, carboxylating"/>
    <property type="match status" value="1"/>
</dbReference>
<dbReference type="InterPro" id="IPR013785">
    <property type="entry name" value="Aldolase_TIM"/>
</dbReference>
<evidence type="ECO:0000256" key="5">
    <source>
        <dbReference type="ARBA" id="ARBA00011944"/>
    </source>
</evidence>
<keyword evidence="6" id="KW-0662">Pyridine nucleotide biosynthesis</keyword>
<dbReference type="Pfam" id="PF01729">
    <property type="entry name" value="QRPTase_C"/>
    <property type="match status" value="1"/>
</dbReference>
<evidence type="ECO:0000256" key="11">
    <source>
        <dbReference type="ARBA" id="ARBA00069173"/>
    </source>
</evidence>
<gene>
    <name evidence="15" type="ordered locus">Deba_0027</name>
</gene>
<sequence>MNELLMRRAIEGFLAEDLGRGDITSTAVVAEDSWATGRFVCKDQGVLAGLPAARMVFALLDGAVEFTPLLAEGAPLRPGQALATVRGPARAILAGERLALNLLQRASGVASLAAQAVAAVQGHKAKILDTRKTTPGLRWLEKYAARVGGAVNHRFGLDDAVLIKDNHLALAGGVGPALARAKAAVGPMVVIEVEVESLEQLAQALEAGAGVIMLDNMPAALMAQAVKLCAGRAVLEASGGLDLARLAEVAATGVDYISMGWLTSGAKPLDIGLDLEPAASGGPARS</sequence>
<comment type="catalytic activity">
    <reaction evidence="10">
        <text>nicotinate beta-D-ribonucleotide + CO2 + diphosphate = quinolinate + 5-phospho-alpha-D-ribose 1-diphosphate + 2 H(+)</text>
        <dbReference type="Rhea" id="RHEA:12733"/>
        <dbReference type="ChEBI" id="CHEBI:15378"/>
        <dbReference type="ChEBI" id="CHEBI:16526"/>
        <dbReference type="ChEBI" id="CHEBI:29959"/>
        <dbReference type="ChEBI" id="CHEBI:33019"/>
        <dbReference type="ChEBI" id="CHEBI:57502"/>
        <dbReference type="ChEBI" id="CHEBI:58017"/>
        <dbReference type="EC" id="2.4.2.19"/>
    </reaction>
</comment>
<dbReference type="InterPro" id="IPR004393">
    <property type="entry name" value="NadC"/>
</dbReference>
<evidence type="ECO:0000259" key="13">
    <source>
        <dbReference type="Pfam" id="PF01729"/>
    </source>
</evidence>
<dbReference type="PANTHER" id="PTHR32179">
    <property type="entry name" value="NICOTINATE-NUCLEOTIDE PYROPHOSPHORYLASE [CARBOXYLATING]"/>
    <property type="match status" value="1"/>
</dbReference>
<dbReference type="InterPro" id="IPR002638">
    <property type="entry name" value="Quinolinate_PRibosylTrfase_C"/>
</dbReference>
<protein>
    <recommendedName>
        <fullName evidence="11">Probable nicotinate-nucleotide pyrophosphorylase [carboxylating]</fullName>
        <ecNumber evidence="5">2.4.2.19</ecNumber>
    </recommendedName>
    <alternativeName>
        <fullName evidence="9">Quinolinate phosphoribosyltransferase [decarboxylating]</fullName>
    </alternativeName>
</protein>
<dbReference type="NCBIfam" id="TIGR00078">
    <property type="entry name" value="nadC"/>
    <property type="match status" value="1"/>
</dbReference>
<dbReference type="PANTHER" id="PTHR32179:SF3">
    <property type="entry name" value="NICOTINATE-NUCLEOTIDE PYROPHOSPHORYLASE [CARBOXYLATING]"/>
    <property type="match status" value="1"/>
</dbReference>
<keyword evidence="8 12" id="KW-0808">Transferase</keyword>
<dbReference type="CDD" id="cd01572">
    <property type="entry name" value="QPRTase"/>
    <property type="match status" value="1"/>
</dbReference>
<dbReference type="GO" id="GO:0009435">
    <property type="term" value="P:NAD+ biosynthetic process"/>
    <property type="evidence" value="ECO:0007669"/>
    <property type="project" value="UniProtKB-UniPathway"/>
</dbReference>
<name>E1QD87_DESB2</name>
<dbReference type="InterPro" id="IPR027277">
    <property type="entry name" value="NadC/ModD"/>
</dbReference>
<comment type="function">
    <text evidence="1">Involved in the catabolism of quinolinic acid (QA).</text>
</comment>
<dbReference type="InterPro" id="IPR022412">
    <property type="entry name" value="Quinolinate_PRibosylTrfase_N"/>
</dbReference>
<organism evidence="15 16">
    <name type="scientific">Desulfarculus baarsii (strain ATCC 33931 / DSM 2075 / LMG 7858 / VKM B-1802 / 2st14)</name>
    <dbReference type="NCBI Taxonomy" id="644282"/>
    <lineage>
        <taxon>Bacteria</taxon>
        <taxon>Pseudomonadati</taxon>
        <taxon>Thermodesulfobacteriota</taxon>
        <taxon>Desulfarculia</taxon>
        <taxon>Desulfarculales</taxon>
        <taxon>Desulfarculaceae</taxon>
        <taxon>Desulfarculus</taxon>
    </lineage>
</organism>
<reference evidence="15 16" key="1">
    <citation type="journal article" date="2010" name="Stand. Genomic Sci.">
        <title>Complete genome sequence of Desulfarculus baarsii type strain (2st14).</title>
        <authorList>
            <person name="Sun H."/>
            <person name="Spring S."/>
            <person name="Lapidus A."/>
            <person name="Davenport K."/>
            <person name="Del Rio T.G."/>
            <person name="Tice H."/>
            <person name="Nolan M."/>
            <person name="Copeland A."/>
            <person name="Cheng J.F."/>
            <person name="Lucas S."/>
            <person name="Tapia R."/>
            <person name="Goodwin L."/>
            <person name="Pitluck S."/>
            <person name="Ivanova N."/>
            <person name="Pagani I."/>
            <person name="Mavromatis K."/>
            <person name="Ovchinnikova G."/>
            <person name="Pati A."/>
            <person name="Chen A."/>
            <person name="Palaniappan K."/>
            <person name="Hauser L."/>
            <person name="Chang Y.J."/>
            <person name="Jeffries C.D."/>
            <person name="Detter J.C."/>
            <person name="Han C."/>
            <person name="Rohde M."/>
            <person name="Brambilla E."/>
            <person name="Goker M."/>
            <person name="Woyke T."/>
            <person name="Bristow J."/>
            <person name="Eisen J.A."/>
            <person name="Markowitz V."/>
            <person name="Hugenholtz P."/>
            <person name="Kyrpides N.C."/>
            <person name="Klenk H.P."/>
            <person name="Land M."/>
        </authorList>
    </citation>
    <scope>NUCLEOTIDE SEQUENCE [LARGE SCALE GENOMIC DNA]</scope>
    <source>
        <strain evidence="16">ATCC 33931 / DSM 2075 / LMG 7858 / VKM B-1802 / 2st14</strain>
    </source>
</reference>
<dbReference type="InterPro" id="IPR036068">
    <property type="entry name" value="Nicotinate_pribotase-like_C"/>
</dbReference>
<evidence type="ECO:0000256" key="12">
    <source>
        <dbReference type="PIRNR" id="PIRNR006250"/>
    </source>
</evidence>
<dbReference type="HOGENOM" id="CLU_039622_0_1_7"/>
<keyword evidence="7 12" id="KW-0328">Glycosyltransferase</keyword>
<dbReference type="Pfam" id="PF02749">
    <property type="entry name" value="QRPTase_N"/>
    <property type="match status" value="1"/>
</dbReference>
<evidence type="ECO:0000259" key="14">
    <source>
        <dbReference type="Pfam" id="PF02749"/>
    </source>
</evidence>
<evidence type="ECO:0000256" key="6">
    <source>
        <dbReference type="ARBA" id="ARBA00022642"/>
    </source>
</evidence>
<dbReference type="PIRSF" id="PIRSF006250">
    <property type="entry name" value="NadC_ModD"/>
    <property type="match status" value="1"/>
</dbReference>
<dbReference type="RefSeq" id="WP_013256862.1">
    <property type="nucleotide sequence ID" value="NC_014365.1"/>
</dbReference>
<dbReference type="SUPFAM" id="SSF54675">
    <property type="entry name" value="Nicotinate/Quinolinate PRTase N-terminal domain-like"/>
    <property type="match status" value="1"/>
</dbReference>
<keyword evidence="16" id="KW-1185">Reference proteome</keyword>
<accession>E1QD87</accession>
<evidence type="ECO:0000256" key="2">
    <source>
        <dbReference type="ARBA" id="ARBA00004893"/>
    </source>
</evidence>
<dbReference type="SUPFAM" id="SSF51690">
    <property type="entry name" value="Nicotinate/Quinolinate PRTase C-terminal domain-like"/>
    <property type="match status" value="1"/>
</dbReference>
<proteinExistence type="inferred from homology"/>
<evidence type="ECO:0000313" key="15">
    <source>
        <dbReference type="EMBL" id="ADK83406.1"/>
    </source>
</evidence>
<dbReference type="AlphaFoldDB" id="E1QD87"/>